<sequence length="43" mass="5230">MMALVIEDIKFNLFNPEEFTEQIILYLIEAKMKFIFQDIFSQK</sequence>
<reference evidence="1" key="1">
    <citation type="submission" date="2022-09" db="EMBL/GenBank/DDBJ databases">
        <title>Actin cytoskeleton and complex cell architecture in an #Asgard archaeon.</title>
        <authorList>
            <person name="Ponce Toledo R.I."/>
            <person name="Schleper C."/>
            <person name="Rodrigues Oliveira T."/>
            <person name="Wollweber F."/>
            <person name="Xu J."/>
            <person name="Rittmann S."/>
            <person name="Klingl A."/>
            <person name="Pilhofer M."/>
        </authorList>
    </citation>
    <scope>NUCLEOTIDE SEQUENCE</scope>
    <source>
        <strain evidence="1">B-35</strain>
    </source>
</reference>
<accession>A0ABY6HYI6</accession>
<keyword evidence="2" id="KW-1185">Reference proteome</keyword>
<proteinExistence type="predicted"/>
<protein>
    <submittedName>
        <fullName evidence="1">Uncharacterized protein</fullName>
    </submittedName>
</protein>
<organism evidence="1 2">
    <name type="scientific">Candidatus Lokiarchaeum ossiferum</name>
    <dbReference type="NCBI Taxonomy" id="2951803"/>
    <lineage>
        <taxon>Archaea</taxon>
        <taxon>Promethearchaeati</taxon>
        <taxon>Promethearchaeota</taxon>
        <taxon>Promethearchaeia</taxon>
        <taxon>Promethearchaeales</taxon>
        <taxon>Promethearchaeaceae</taxon>
        <taxon>Candidatus Lokiarchaeum</taxon>
    </lineage>
</organism>
<evidence type="ECO:0000313" key="1">
    <source>
        <dbReference type="EMBL" id="UYP48594.1"/>
    </source>
</evidence>
<name>A0ABY6HYI6_9ARCH</name>
<dbReference type="Proteomes" id="UP001208689">
    <property type="component" value="Chromosome"/>
</dbReference>
<evidence type="ECO:0000313" key="2">
    <source>
        <dbReference type="Proteomes" id="UP001208689"/>
    </source>
</evidence>
<dbReference type="EMBL" id="CP104013">
    <property type="protein sequence ID" value="UYP48594.1"/>
    <property type="molecule type" value="Genomic_DNA"/>
</dbReference>
<gene>
    <name evidence="1" type="ORF">NEF87_004879</name>
</gene>